<keyword evidence="4" id="KW-0687">Ribonucleoprotein</keyword>
<dbReference type="Proteomes" id="UP000521313">
    <property type="component" value="Unassembled WGS sequence"/>
</dbReference>
<dbReference type="InterPro" id="IPR016181">
    <property type="entry name" value="Acyl_CoA_acyltransferase"/>
</dbReference>
<evidence type="ECO:0000313" key="5">
    <source>
        <dbReference type="Proteomes" id="UP000521313"/>
    </source>
</evidence>
<keyword evidence="4" id="KW-0689">Ribosomal protein</keyword>
<dbReference type="PROSITE" id="PS51186">
    <property type="entry name" value="GNAT"/>
    <property type="match status" value="1"/>
</dbReference>
<dbReference type="AlphaFoldDB" id="A0A7W8FYI4"/>
<accession>A0A7W8FYI4</accession>
<evidence type="ECO:0000256" key="1">
    <source>
        <dbReference type="ARBA" id="ARBA00022679"/>
    </source>
</evidence>
<sequence length="159" mass="18461">MIRQATLKDLDAISEVENICFPPTQACTKEQFEKRLTYYPNHFWLLEQEGKIIAFADGFCTDQEELTDEMYEEASLHNEKGAYQMIFGLNTLPNYRKKGYASQLIETIIKQSKAEGRKGVVLTCLEEKIPFYEHLGFENQGISSSVHGDVCWYQMIRRM</sequence>
<evidence type="ECO:0000259" key="3">
    <source>
        <dbReference type="PROSITE" id="PS51186"/>
    </source>
</evidence>
<feature type="domain" description="N-acetyltransferase" evidence="3">
    <location>
        <begin position="1"/>
        <end position="159"/>
    </location>
</feature>
<dbReference type="RefSeq" id="WP_183375159.1">
    <property type="nucleotide sequence ID" value="NZ_JACHHD010000007.1"/>
</dbReference>
<evidence type="ECO:0000256" key="2">
    <source>
        <dbReference type="ARBA" id="ARBA00023315"/>
    </source>
</evidence>
<dbReference type="EMBL" id="JACHHD010000007">
    <property type="protein sequence ID" value="MBB5184825.1"/>
    <property type="molecule type" value="Genomic_DNA"/>
</dbReference>
<dbReference type="Gene3D" id="3.40.630.30">
    <property type="match status" value="1"/>
</dbReference>
<dbReference type="GO" id="GO:0005840">
    <property type="term" value="C:ribosome"/>
    <property type="evidence" value="ECO:0007669"/>
    <property type="project" value="UniProtKB-KW"/>
</dbReference>
<dbReference type="SUPFAM" id="SSF55729">
    <property type="entry name" value="Acyl-CoA N-acyltransferases (Nat)"/>
    <property type="match status" value="1"/>
</dbReference>
<dbReference type="InterPro" id="IPR051635">
    <property type="entry name" value="SNAT-like"/>
</dbReference>
<gene>
    <name evidence="4" type="ORF">HNQ43_000871</name>
</gene>
<dbReference type="PANTHER" id="PTHR10908:SF0">
    <property type="entry name" value="SEROTONIN N-ACETYLTRANSFERASE"/>
    <property type="match status" value="1"/>
</dbReference>
<reference evidence="4 5" key="1">
    <citation type="submission" date="2020-08" db="EMBL/GenBank/DDBJ databases">
        <title>Genomic Encyclopedia of Type Strains, Phase IV (KMG-IV): sequencing the most valuable type-strain genomes for metagenomic binning, comparative biology and taxonomic classification.</title>
        <authorList>
            <person name="Goeker M."/>
        </authorList>
    </citation>
    <scope>NUCLEOTIDE SEQUENCE [LARGE SCALE GENOMIC DNA]</scope>
    <source>
        <strain evidence="4 5">DSM 26963</strain>
    </source>
</reference>
<organism evidence="4 5">
    <name type="scientific">Faecalicoccus acidiformans</name>
    <dbReference type="NCBI Taxonomy" id="915173"/>
    <lineage>
        <taxon>Bacteria</taxon>
        <taxon>Bacillati</taxon>
        <taxon>Bacillota</taxon>
        <taxon>Erysipelotrichia</taxon>
        <taxon>Erysipelotrichales</taxon>
        <taxon>Erysipelotrichaceae</taxon>
        <taxon>Faecalicoccus</taxon>
    </lineage>
</organism>
<dbReference type="Pfam" id="PF00583">
    <property type="entry name" value="Acetyltransf_1"/>
    <property type="match status" value="1"/>
</dbReference>
<proteinExistence type="predicted"/>
<name>A0A7W8FYI4_9FIRM</name>
<evidence type="ECO:0000313" key="4">
    <source>
        <dbReference type="EMBL" id="MBB5184825.1"/>
    </source>
</evidence>
<dbReference type="CDD" id="cd04301">
    <property type="entry name" value="NAT_SF"/>
    <property type="match status" value="1"/>
</dbReference>
<comment type="caution">
    <text evidence="4">The sequence shown here is derived from an EMBL/GenBank/DDBJ whole genome shotgun (WGS) entry which is preliminary data.</text>
</comment>
<dbReference type="GO" id="GO:0008080">
    <property type="term" value="F:N-acetyltransferase activity"/>
    <property type="evidence" value="ECO:0007669"/>
    <property type="project" value="UniProtKB-ARBA"/>
</dbReference>
<keyword evidence="1" id="KW-0808">Transferase</keyword>
<dbReference type="InterPro" id="IPR000182">
    <property type="entry name" value="GNAT_dom"/>
</dbReference>
<dbReference type="PANTHER" id="PTHR10908">
    <property type="entry name" value="SEROTONIN N-ACETYLTRANSFERASE"/>
    <property type="match status" value="1"/>
</dbReference>
<protein>
    <submittedName>
        <fullName evidence="4">Ribosomal protein S18 acetylase RimI-like enzyme</fullName>
    </submittedName>
</protein>
<keyword evidence="2" id="KW-0012">Acyltransferase</keyword>